<feature type="domain" description="SGNH hydrolase-type esterase" evidence="1">
    <location>
        <begin position="11"/>
        <end position="184"/>
    </location>
</feature>
<comment type="caution">
    <text evidence="2">The sequence shown here is derived from an EMBL/GenBank/DDBJ whole genome shotgun (WGS) entry which is preliminary data.</text>
</comment>
<protein>
    <submittedName>
        <fullName evidence="2">Lysophospholipase L1-like esterase</fullName>
    </submittedName>
</protein>
<dbReference type="Pfam" id="PF13472">
    <property type="entry name" value="Lipase_GDSL_2"/>
    <property type="match status" value="1"/>
</dbReference>
<dbReference type="PANTHER" id="PTHR43784">
    <property type="entry name" value="GDSL-LIKE LIPASE/ACYLHYDROLASE, PUTATIVE (AFU_ORTHOLOGUE AFUA_2G00820)-RELATED"/>
    <property type="match status" value="1"/>
</dbReference>
<dbReference type="CDD" id="cd01832">
    <property type="entry name" value="SGNH_hydrolase_like_1"/>
    <property type="match status" value="1"/>
</dbReference>
<accession>A0A4R7VID5</accession>
<dbReference type="InterPro" id="IPR053140">
    <property type="entry name" value="GDSL_Rv0518-like"/>
</dbReference>
<dbReference type="InterPro" id="IPR013830">
    <property type="entry name" value="SGNH_hydro"/>
</dbReference>
<dbReference type="Proteomes" id="UP000294927">
    <property type="component" value="Unassembled WGS sequence"/>
</dbReference>
<dbReference type="PANTHER" id="PTHR43784:SF2">
    <property type="entry name" value="GDSL-LIKE LIPASE_ACYLHYDROLASE, PUTATIVE (AFU_ORTHOLOGUE AFUA_2G00820)-RELATED"/>
    <property type="match status" value="1"/>
</dbReference>
<keyword evidence="3" id="KW-1185">Reference proteome</keyword>
<organism evidence="2 3">
    <name type="scientific">Actinophytocola oryzae</name>
    <dbReference type="NCBI Taxonomy" id="502181"/>
    <lineage>
        <taxon>Bacteria</taxon>
        <taxon>Bacillati</taxon>
        <taxon>Actinomycetota</taxon>
        <taxon>Actinomycetes</taxon>
        <taxon>Pseudonocardiales</taxon>
        <taxon>Pseudonocardiaceae</taxon>
    </lineage>
</organism>
<evidence type="ECO:0000313" key="2">
    <source>
        <dbReference type="EMBL" id="TDV48955.1"/>
    </source>
</evidence>
<dbReference type="Gene3D" id="3.40.50.1110">
    <property type="entry name" value="SGNH hydrolase"/>
    <property type="match status" value="1"/>
</dbReference>
<evidence type="ECO:0000313" key="3">
    <source>
        <dbReference type="Proteomes" id="UP000294927"/>
    </source>
</evidence>
<dbReference type="InterPro" id="IPR036514">
    <property type="entry name" value="SGNH_hydro_sf"/>
</dbReference>
<dbReference type="EMBL" id="SOCP01000008">
    <property type="protein sequence ID" value="TDV48955.1"/>
    <property type="molecule type" value="Genomic_DNA"/>
</dbReference>
<dbReference type="RefSeq" id="WP_133904969.1">
    <property type="nucleotide sequence ID" value="NZ_SOCP01000008.1"/>
</dbReference>
<dbReference type="SUPFAM" id="SSF52266">
    <property type="entry name" value="SGNH hydrolase"/>
    <property type="match status" value="1"/>
</dbReference>
<dbReference type="OrthoDB" id="3465773at2"/>
<name>A0A4R7VID5_9PSEU</name>
<reference evidence="2 3" key="1">
    <citation type="submission" date="2019-03" db="EMBL/GenBank/DDBJ databases">
        <title>Genomic Encyclopedia of Archaeal and Bacterial Type Strains, Phase II (KMG-II): from individual species to whole genera.</title>
        <authorList>
            <person name="Goeker M."/>
        </authorList>
    </citation>
    <scope>NUCLEOTIDE SEQUENCE [LARGE SCALE GENOMIC DNA]</scope>
    <source>
        <strain evidence="2 3">DSM 45499</strain>
    </source>
</reference>
<proteinExistence type="predicted"/>
<gene>
    <name evidence="2" type="ORF">CLV71_108316</name>
</gene>
<sequence>MPDQTYERYVAIGDSQTEGVGDGDDLTGHRGFADRLAARLADLNPGLRYANLAVRGKLAGEIHAEQLAPALDLRPDLATVVAGLNDVLRPRFDLNAVSGHIEAMFASLTKAGATVGTVTFPNVAKIAPLARPLLPRVLALNARIRETAARHGVRVVEAFEVEVVTDARIWSPDRLHASPIGHQRIADSMAHALALPGADDSWTHPFPALPPQARIEVIRAELRWLSGFLGPWLGRRLRGVSSGTGRTAKRPELTPFLLEG</sequence>
<dbReference type="AlphaFoldDB" id="A0A4R7VID5"/>
<evidence type="ECO:0000259" key="1">
    <source>
        <dbReference type="Pfam" id="PF13472"/>
    </source>
</evidence>